<dbReference type="Proteomes" id="UP000594263">
    <property type="component" value="Unplaced"/>
</dbReference>
<evidence type="ECO:0000256" key="4">
    <source>
        <dbReference type="ARBA" id="ARBA00023125"/>
    </source>
</evidence>
<comment type="similarity">
    <text evidence="2">Belongs to the plant ACBP60 protein family.</text>
</comment>
<feature type="domain" description="Calmodulin binding protein C-terminal" evidence="11">
    <location>
        <begin position="321"/>
        <end position="380"/>
    </location>
</feature>
<evidence type="ECO:0000313" key="13">
    <source>
        <dbReference type="Proteomes" id="UP000594263"/>
    </source>
</evidence>
<dbReference type="Pfam" id="PF07887">
    <property type="entry name" value="Calmodulin_bind"/>
    <property type="match status" value="1"/>
</dbReference>
<name>A0A7N0VFN6_KALFE</name>
<feature type="region of interest" description="Disordered" evidence="8">
    <location>
        <begin position="1"/>
        <end position="28"/>
    </location>
</feature>
<evidence type="ECO:0000256" key="1">
    <source>
        <dbReference type="ARBA" id="ARBA00004123"/>
    </source>
</evidence>
<evidence type="ECO:0000256" key="2">
    <source>
        <dbReference type="ARBA" id="ARBA00007214"/>
    </source>
</evidence>
<keyword evidence="4" id="KW-0238">DNA-binding</keyword>
<evidence type="ECO:0000259" key="9">
    <source>
        <dbReference type="Pfam" id="PF07887"/>
    </source>
</evidence>
<dbReference type="GO" id="GO:0005634">
    <property type="term" value="C:nucleus"/>
    <property type="evidence" value="ECO:0007669"/>
    <property type="project" value="UniProtKB-SubCell"/>
</dbReference>
<dbReference type="GO" id="GO:0003700">
    <property type="term" value="F:DNA-binding transcription factor activity"/>
    <property type="evidence" value="ECO:0007669"/>
    <property type="project" value="TreeGrafter"/>
</dbReference>
<dbReference type="EnsemblPlants" id="Kaladp0674s0103.1.v1.1">
    <property type="protein sequence ID" value="Kaladp0674s0103.1.v1.1"/>
    <property type="gene ID" value="Kaladp0674s0103.v1.1"/>
</dbReference>
<dbReference type="AlphaFoldDB" id="A0A7N0VFN6"/>
<proteinExistence type="inferred from homology"/>
<organism evidence="12 13">
    <name type="scientific">Kalanchoe fedtschenkoi</name>
    <name type="common">Lavender scallops</name>
    <name type="synonym">South American air plant</name>
    <dbReference type="NCBI Taxonomy" id="63787"/>
    <lineage>
        <taxon>Eukaryota</taxon>
        <taxon>Viridiplantae</taxon>
        <taxon>Streptophyta</taxon>
        <taxon>Embryophyta</taxon>
        <taxon>Tracheophyta</taxon>
        <taxon>Spermatophyta</taxon>
        <taxon>Magnoliopsida</taxon>
        <taxon>eudicotyledons</taxon>
        <taxon>Gunneridae</taxon>
        <taxon>Pentapetalae</taxon>
        <taxon>Saxifragales</taxon>
        <taxon>Crassulaceae</taxon>
        <taxon>Kalanchoe</taxon>
    </lineage>
</organism>
<evidence type="ECO:0000259" key="11">
    <source>
        <dbReference type="Pfam" id="PF20452"/>
    </source>
</evidence>
<dbReference type="Gramene" id="Kaladp0674s0103.1.v1.1">
    <property type="protein sequence ID" value="Kaladp0674s0103.1.v1.1"/>
    <property type="gene ID" value="Kaladp0674s0103.v1.1"/>
</dbReference>
<accession>A0A7N0VFN6</accession>
<evidence type="ECO:0000313" key="12">
    <source>
        <dbReference type="EnsemblPlants" id="Kaladp0674s0103.1.v1.1"/>
    </source>
</evidence>
<feature type="domain" description="Calmodulin binding protein-like N-terminal" evidence="9">
    <location>
        <begin position="91"/>
        <end position="237"/>
    </location>
</feature>
<keyword evidence="6" id="KW-0804">Transcription</keyword>
<evidence type="ECO:0000256" key="8">
    <source>
        <dbReference type="SAM" id="MobiDB-lite"/>
    </source>
</evidence>
<evidence type="ECO:0000256" key="6">
    <source>
        <dbReference type="ARBA" id="ARBA00023163"/>
    </source>
</evidence>
<evidence type="ECO:0000256" key="7">
    <source>
        <dbReference type="ARBA" id="ARBA00023242"/>
    </source>
</evidence>
<keyword evidence="3" id="KW-0805">Transcription regulation</keyword>
<dbReference type="Pfam" id="PF20451">
    <property type="entry name" value="Calmod_bind_M"/>
    <property type="match status" value="1"/>
</dbReference>
<dbReference type="InterPro" id="IPR046831">
    <property type="entry name" value="Calmodulin_bind_N"/>
</dbReference>
<dbReference type="InterPro" id="IPR046829">
    <property type="entry name" value="Calmod_bind_C"/>
</dbReference>
<dbReference type="InterPro" id="IPR012416">
    <property type="entry name" value="CBP60"/>
</dbReference>
<dbReference type="OMA" id="HARTCVI"/>
<dbReference type="GO" id="GO:0005516">
    <property type="term" value="F:calmodulin binding"/>
    <property type="evidence" value="ECO:0007669"/>
    <property type="project" value="InterPro"/>
</dbReference>
<keyword evidence="7" id="KW-0539">Nucleus</keyword>
<feature type="domain" description="Calmodulin binding protein central" evidence="10">
    <location>
        <begin position="250"/>
        <end position="315"/>
    </location>
</feature>
<sequence length="569" mass="63205">MSMKRNPDDGKGRSDGSGDDKRRRHAGGSGFSSVVCDIMRVRKVQNMLEPILEPLIRRVVKEEVELALRKHMSSMKWSCGKEIEPPETRNLRLVFMNGLSLPVFTGTKIEGDDGSSLRVALVDVRSGQVFNTGPESSAKVEVVVLEGDFDSDDSDNWSVEEFKSNIVREREGKKGLLTGDAVIDLKDGVGFVGEISLTDNSSWTRSRKFRLGVRVVDIFEGTRIKEAKTDSFIVRDHRGELYKKHHPPALFDEVWRLEKIGKDGAFHKRLTRENITTVKDFLTLLNLNATRLRQILGTGMSAKMWEVTVEHASTCMLDKRVFLYCPPGSERKTGVVFNVVRQVKGVLSDGRYIPIDSLAENDKVDAQKMVIDSCEHLGEVIPFDDEASLFGGPAQLDNQLQLSSSATMESLNSNKFFTSNKICGGSFEYAHSAVASPDIISSLYSIGGGVSSIGDFSPHGMDSMGLRYDHLNFTSEVSPTLLCDSESIAQAFLDEDHLGLFDSLQPHDPILEAHTGDLHSAVKGFLCPSSSAAAVCKAQRRWNKVCNVLKWFKVLARNRIHAREIERFS</sequence>
<comment type="subcellular location">
    <subcellularLocation>
        <location evidence="1">Nucleus</location>
    </subcellularLocation>
</comment>
<evidence type="ECO:0000256" key="5">
    <source>
        <dbReference type="ARBA" id="ARBA00023159"/>
    </source>
</evidence>
<protein>
    <recommendedName>
        <fullName evidence="14">Calmodulin-binding protein</fullName>
    </recommendedName>
</protein>
<dbReference type="GO" id="GO:0080142">
    <property type="term" value="P:regulation of salicylic acid biosynthetic process"/>
    <property type="evidence" value="ECO:0007669"/>
    <property type="project" value="TreeGrafter"/>
</dbReference>
<evidence type="ECO:0000259" key="10">
    <source>
        <dbReference type="Pfam" id="PF20451"/>
    </source>
</evidence>
<dbReference type="PANTHER" id="PTHR31713">
    <property type="entry name" value="OS02G0177800 PROTEIN"/>
    <property type="match status" value="1"/>
</dbReference>
<keyword evidence="5" id="KW-0010">Activator</keyword>
<dbReference type="PANTHER" id="PTHR31713:SF14">
    <property type="entry name" value="CALMODULIN-BINDING PROTEIN 60 A"/>
    <property type="match status" value="1"/>
</dbReference>
<dbReference type="InterPro" id="IPR046830">
    <property type="entry name" value="Calmod_bind_M"/>
</dbReference>
<reference evidence="12" key="1">
    <citation type="submission" date="2021-01" db="UniProtKB">
        <authorList>
            <consortium name="EnsemblPlants"/>
        </authorList>
    </citation>
    <scope>IDENTIFICATION</scope>
</reference>
<feature type="compositionally biased region" description="Basic and acidic residues" evidence="8">
    <location>
        <begin position="1"/>
        <end position="21"/>
    </location>
</feature>
<evidence type="ECO:0008006" key="14">
    <source>
        <dbReference type="Google" id="ProtNLM"/>
    </source>
</evidence>
<dbReference type="Pfam" id="PF20452">
    <property type="entry name" value="Calmod_bind_C"/>
    <property type="match status" value="1"/>
</dbReference>
<evidence type="ECO:0000256" key="3">
    <source>
        <dbReference type="ARBA" id="ARBA00023015"/>
    </source>
</evidence>
<dbReference type="GO" id="GO:0043565">
    <property type="term" value="F:sequence-specific DNA binding"/>
    <property type="evidence" value="ECO:0007669"/>
    <property type="project" value="TreeGrafter"/>
</dbReference>
<keyword evidence="13" id="KW-1185">Reference proteome</keyword>